<evidence type="ECO:0000259" key="4">
    <source>
        <dbReference type="Pfam" id="PF01881"/>
    </source>
</evidence>
<evidence type="ECO:0000313" key="5">
    <source>
        <dbReference type="EMBL" id="MES0837535.1"/>
    </source>
</evidence>
<comment type="similarity">
    <text evidence="1">Belongs to the CRISPR-associated protein Cas6/Cse3/CasE family.</text>
</comment>
<organism evidence="5 6">
    <name type="scientific">Nocardiopsis tropica</name>
    <dbReference type="NCBI Taxonomy" id="109330"/>
    <lineage>
        <taxon>Bacteria</taxon>
        <taxon>Bacillati</taxon>
        <taxon>Actinomycetota</taxon>
        <taxon>Actinomycetes</taxon>
        <taxon>Streptosporangiales</taxon>
        <taxon>Nocardiopsidaceae</taxon>
        <taxon>Nocardiopsis</taxon>
    </lineage>
</organism>
<keyword evidence="2" id="KW-0694">RNA-binding</keyword>
<reference evidence="5 6" key="1">
    <citation type="submission" date="2024-06" db="EMBL/GenBank/DDBJ databases">
        <authorList>
            <person name="Bataeva Y.V."/>
            <person name="Grigorian L.N."/>
            <person name="Solomentsev V.I."/>
        </authorList>
    </citation>
    <scope>NUCLEOTIDE SEQUENCE [LARGE SCALE GENOMIC DNA]</scope>
    <source>
        <strain evidence="6">SCPM-O-B-12605 (RCAM04882)</strain>
    </source>
</reference>
<protein>
    <submittedName>
        <fullName evidence="5">CRISPR-associated endoribonuclease Cas6</fullName>
    </submittedName>
</protein>
<dbReference type="InterPro" id="IPR045747">
    <property type="entry name" value="CRISPR-assoc_prot_Cas6_N_sf"/>
</dbReference>
<evidence type="ECO:0000256" key="3">
    <source>
        <dbReference type="ARBA" id="ARBA00023118"/>
    </source>
</evidence>
<dbReference type="CDD" id="cd21140">
    <property type="entry name" value="Cas6_I-like"/>
    <property type="match status" value="1"/>
</dbReference>
<dbReference type="Proteomes" id="UP001432401">
    <property type="component" value="Unassembled WGS sequence"/>
</dbReference>
<evidence type="ECO:0000313" key="6">
    <source>
        <dbReference type="Proteomes" id="UP001432401"/>
    </source>
</evidence>
<dbReference type="Pfam" id="PF01881">
    <property type="entry name" value="Cas_Cas6_C"/>
    <property type="match status" value="1"/>
</dbReference>
<dbReference type="Gene3D" id="3.30.70.1900">
    <property type="match status" value="1"/>
</dbReference>
<feature type="domain" description="CRISPR associated protein Cas6 C-terminal" evidence="4">
    <location>
        <begin position="119"/>
        <end position="240"/>
    </location>
</feature>
<dbReference type="PANTHER" id="PTHR36984:SF1">
    <property type="entry name" value="CRISPR-ASSOCIATED ENDORIBONUCLEASE CAS6 1"/>
    <property type="match status" value="1"/>
</dbReference>
<evidence type="ECO:0000256" key="2">
    <source>
        <dbReference type="ARBA" id="ARBA00022884"/>
    </source>
</evidence>
<dbReference type="RefSeq" id="WP_352986429.1">
    <property type="nucleotide sequence ID" value="NZ_JBEQNB010000018.1"/>
</dbReference>
<dbReference type="InterPro" id="IPR010156">
    <property type="entry name" value="CRISPR-assoc_prot_Cas6"/>
</dbReference>
<gene>
    <name evidence="5" type="ORF">ABUK86_27425</name>
</gene>
<dbReference type="InterPro" id="IPR049435">
    <property type="entry name" value="Cas_Cas6_C"/>
</dbReference>
<keyword evidence="3" id="KW-0051">Antiviral defense</keyword>
<sequence>MRLRMTVRTAATSLDWENVLRPGRGLIYELLSRGAPEVGAQLHERGWGETGMTPFGHSAPTFPSARRKRGQYAAGGVGVLEFGSPLPEIVEGIAKGLAGQTVVDWGGVALRVDSVDVVPPPDFASGKAVFRTSTPVVMKGSGHDEYGERTTRQAWVLPTEPEFPAYFESNLRRKALTVGTDPDVSVQAITWVGPKRSFAVGKGRKPGAAVEAEVHGAPETLRCIWSWGLGQANSAGFGWVIA</sequence>
<accession>A0ABV2A2F0</accession>
<dbReference type="PANTHER" id="PTHR36984">
    <property type="entry name" value="CRISPR-ASSOCIATED ENDORIBONUCLEASE CAS6 1"/>
    <property type="match status" value="1"/>
</dbReference>
<evidence type="ECO:0000256" key="1">
    <source>
        <dbReference type="ARBA" id="ARBA00005937"/>
    </source>
</evidence>
<dbReference type="Gene3D" id="3.30.70.1890">
    <property type="match status" value="1"/>
</dbReference>
<dbReference type="EMBL" id="JBEQNB010000018">
    <property type="protein sequence ID" value="MES0837535.1"/>
    <property type="molecule type" value="Genomic_DNA"/>
</dbReference>
<comment type="caution">
    <text evidence="5">The sequence shown here is derived from an EMBL/GenBank/DDBJ whole genome shotgun (WGS) entry which is preliminary data.</text>
</comment>
<keyword evidence="6" id="KW-1185">Reference proteome</keyword>
<proteinExistence type="inferred from homology"/>
<name>A0ABV2A2F0_9ACTN</name>